<keyword evidence="5" id="KW-1133">Transmembrane helix</keyword>
<dbReference type="RefSeq" id="WP_380673651.1">
    <property type="nucleotide sequence ID" value="NZ_CP173186.1"/>
</dbReference>
<evidence type="ECO:0000256" key="2">
    <source>
        <dbReference type="ARBA" id="ARBA00022448"/>
    </source>
</evidence>
<dbReference type="EMBL" id="JBHLXG010000003">
    <property type="protein sequence ID" value="MFC0225879.1"/>
    <property type="molecule type" value="Genomic_DNA"/>
</dbReference>
<sequence length="103" mass="10851">MTIPHPAVLLAVVLVLTSLTTLGSVPTMLVTSELFPKSIRAVGFSVVYSLGVAIFGGFAQYFASQSIELTGSLLAPSGYLMLATLVSLLVVPRLKETGKIQLQ</sequence>
<feature type="transmembrane region" description="Helical" evidence="5">
    <location>
        <begin position="6"/>
        <end position="29"/>
    </location>
</feature>
<keyword evidence="7" id="KW-1185">Reference proteome</keyword>
<name>A0ABV6EAB1_9GAMM</name>
<keyword evidence="5" id="KW-0812">Transmembrane</keyword>
<dbReference type="Proteomes" id="UP001589792">
    <property type="component" value="Unassembled WGS sequence"/>
</dbReference>
<keyword evidence="5" id="KW-0472">Membrane</keyword>
<evidence type="ECO:0000256" key="4">
    <source>
        <dbReference type="ARBA" id="ARBA00022847"/>
    </source>
</evidence>
<evidence type="ECO:0000313" key="6">
    <source>
        <dbReference type="EMBL" id="MFC0225879.1"/>
    </source>
</evidence>
<dbReference type="PANTHER" id="PTHR43528">
    <property type="entry name" value="ALPHA-KETOGLUTARATE PERMEASE"/>
    <property type="match status" value="1"/>
</dbReference>
<keyword evidence="4" id="KW-0769">Symport</keyword>
<reference evidence="6 7" key="1">
    <citation type="submission" date="2024-09" db="EMBL/GenBank/DDBJ databases">
        <authorList>
            <person name="Sun Q."/>
            <person name="Mori K."/>
        </authorList>
    </citation>
    <scope>NUCLEOTIDE SEQUENCE [LARGE SCALE GENOMIC DNA]</scope>
    <source>
        <strain evidence="6 7">CCM 8626</strain>
    </source>
</reference>
<dbReference type="InterPro" id="IPR051084">
    <property type="entry name" value="H+-coupled_symporters"/>
</dbReference>
<dbReference type="Gene3D" id="1.20.1250.20">
    <property type="entry name" value="MFS general substrate transporter like domains"/>
    <property type="match status" value="1"/>
</dbReference>
<accession>A0ABV6EAB1</accession>
<proteinExistence type="predicted"/>
<evidence type="ECO:0000313" key="7">
    <source>
        <dbReference type="Proteomes" id="UP001589792"/>
    </source>
</evidence>
<evidence type="ECO:0000256" key="5">
    <source>
        <dbReference type="SAM" id="Phobius"/>
    </source>
</evidence>
<feature type="transmembrane region" description="Helical" evidence="5">
    <location>
        <begin position="41"/>
        <end position="63"/>
    </location>
</feature>
<organism evidence="6 7">
    <name type="scientific">Serratia aquatilis</name>
    <dbReference type="NCBI Taxonomy" id="1737515"/>
    <lineage>
        <taxon>Bacteria</taxon>
        <taxon>Pseudomonadati</taxon>
        <taxon>Pseudomonadota</taxon>
        <taxon>Gammaproteobacteria</taxon>
        <taxon>Enterobacterales</taxon>
        <taxon>Yersiniaceae</taxon>
        <taxon>Serratia</taxon>
    </lineage>
</organism>
<protein>
    <recommendedName>
        <fullName evidence="8">Major facilitator superfamily (MFS) profile domain-containing protein</fullName>
    </recommendedName>
</protein>
<dbReference type="SUPFAM" id="SSF103473">
    <property type="entry name" value="MFS general substrate transporter"/>
    <property type="match status" value="1"/>
</dbReference>
<keyword evidence="3" id="KW-1003">Cell membrane</keyword>
<evidence type="ECO:0000256" key="1">
    <source>
        <dbReference type="ARBA" id="ARBA00004651"/>
    </source>
</evidence>
<dbReference type="InterPro" id="IPR036259">
    <property type="entry name" value="MFS_trans_sf"/>
</dbReference>
<comment type="caution">
    <text evidence="6">The sequence shown here is derived from an EMBL/GenBank/DDBJ whole genome shotgun (WGS) entry which is preliminary data.</text>
</comment>
<gene>
    <name evidence="6" type="ORF">ACFFJ3_05075</name>
</gene>
<comment type="subcellular location">
    <subcellularLocation>
        <location evidence="1">Cell membrane</location>
        <topology evidence="1">Multi-pass membrane protein</topology>
    </subcellularLocation>
</comment>
<evidence type="ECO:0008006" key="8">
    <source>
        <dbReference type="Google" id="ProtNLM"/>
    </source>
</evidence>
<dbReference type="PANTHER" id="PTHR43528:SF3">
    <property type="entry name" value="CITRATE-PROTON SYMPORTER"/>
    <property type="match status" value="1"/>
</dbReference>
<feature type="transmembrane region" description="Helical" evidence="5">
    <location>
        <begin position="69"/>
        <end position="91"/>
    </location>
</feature>
<keyword evidence="2" id="KW-0813">Transport</keyword>
<evidence type="ECO:0000256" key="3">
    <source>
        <dbReference type="ARBA" id="ARBA00022475"/>
    </source>
</evidence>